<dbReference type="STRING" id="1121420.SAMN02746098_04022"/>
<gene>
    <name evidence="2" type="ORF">SAMN02746098_04022</name>
</gene>
<reference evidence="3" key="1">
    <citation type="submission" date="2016-11" db="EMBL/GenBank/DDBJ databases">
        <authorList>
            <person name="Varghese N."/>
            <person name="Submissions S."/>
        </authorList>
    </citation>
    <scope>NUCLEOTIDE SEQUENCE [LARGE SCALE GENOMIC DNA]</scope>
    <source>
        <strain evidence="3">DSM 15449</strain>
    </source>
</reference>
<dbReference type="InterPro" id="IPR014729">
    <property type="entry name" value="Rossmann-like_a/b/a_fold"/>
</dbReference>
<keyword evidence="3" id="KW-1185">Reference proteome</keyword>
<feature type="domain" description="UspA" evidence="1">
    <location>
        <begin position="24"/>
        <end position="198"/>
    </location>
</feature>
<organism evidence="2 3">
    <name type="scientific">Desulfosporosinus lacus DSM 15449</name>
    <dbReference type="NCBI Taxonomy" id="1121420"/>
    <lineage>
        <taxon>Bacteria</taxon>
        <taxon>Bacillati</taxon>
        <taxon>Bacillota</taxon>
        <taxon>Clostridia</taxon>
        <taxon>Eubacteriales</taxon>
        <taxon>Desulfitobacteriaceae</taxon>
        <taxon>Desulfosporosinus</taxon>
    </lineage>
</organism>
<dbReference type="SUPFAM" id="SSF52402">
    <property type="entry name" value="Adenine nucleotide alpha hydrolases-like"/>
    <property type="match status" value="1"/>
</dbReference>
<dbReference type="Gene3D" id="3.40.50.620">
    <property type="entry name" value="HUPs"/>
    <property type="match status" value="1"/>
</dbReference>
<protein>
    <submittedName>
        <fullName evidence="2">Universal stress protein family protein</fullName>
    </submittedName>
</protein>
<dbReference type="CDD" id="cd00293">
    <property type="entry name" value="USP-like"/>
    <property type="match status" value="1"/>
</dbReference>
<evidence type="ECO:0000313" key="3">
    <source>
        <dbReference type="Proteomes" id="UP000183954"/>
    </source>
</evidence>
<sequence length="207" mass="23585">MPPALCHIAIFREEVTDLNHPKFNVLLYFDDSQQAFYAVVHTATLLRNMPNMHLTVVQAREGCEDSKITEYSWIDTKDLVTWALARGNVKGTEYQWPISSTSDWINRVFGRSSSSIQNKYNEILSKTNEVFTERAEDVSHVVIYCNPGISDTLEALYDYAAKNSYNLIIMGTRGLNTLKVLLFGCLVNSSPIPMMLVKKLPQSFMKY</sequence>
<proteinExistence type="predicted"/>
<evidence type="ECO:0000259" key="1">
    <source>
        <dbReference type="Pfam" id="PF00582"/>
    </source>
</evidence>
<dbReference type="Pfam" id="PF00582">
    <property type="entry name" value="Usp"/>
    <property type="match status" value="1"/>
</dbReference>
<dbReference type="Proteomes" id="UP000183954">
    <property type="component" value="Unassembled WGS sequence"/>
</dbReference>
<dbReference type="InterPro" id="IPR006016">
    <property type="entry name" value="UspA"/>
</dbReference>
<dbReference type="EMBL" id="FQXJ01000017">
    <property type="protein sequence ID" value="SHI38990.1"/>
    <property type="molecule type" value="Genomic_DNA"/>
</dbReference>
<dbReference type="AlphaFoldDB" id="A0A1M6AR74"/>
<name>A0A1M6AR74_9FIRM</name>
<accession>A0A1M6AR74</accession>
<evidence type="ECO:0000313" key="2">
    <source>
        <dbReference type="EMBL" id="SHI38990.1"/>
    </source>
</evidence>